<feature type="binding site" evidence="8">
    <location>
        <position position="372"/>
    </location>
    <ligand>
        <name>[4Fe-4S] cluster</name>
        <dbReference type="ChEBI" id="CHEBI:49883"/>
        <label>1</label>
    </ligand>
</feature>
<comment type="subcellular location">
    <subcellularLocation>
        <location evidence="8">Cell inner membrane</location>
        <topology evidence="8">Peripheral membrane protein</topology>
    </subcellularLocation>
</comment>
<comment type="caution">
    <text evidence="11">The sequence shown here is derived from an EMBL/GenBank/DDBJ whole genome shotgun (WGS) entry which is preliminary data.</text>
</comment>
<dbReference type="InterPro" id="IPR011538">
    <property type="entry name" value="Nuo51_FMN-bd"/>
</dbReference>
<dbReference type="InterPro" id="IPR019554">
    <property type="entry name" value="Soluble_ligand-bd"/>
</dbReference>
<dbReference type="EMBL" id="BMDE01000004">
    <property type="protein sequence ID" value="GGH92543.1"/>
    <property type="molecule type" value="Genomic_DNA"/>
</dbReference>
<name>A0ABQ2AJY5_9PSED</name>
<feature type="domain" description="4Fe-4S ferredoxin-type" evidence="10">
    <location>
        <begin position="362"/>
        <end position="392"/>
    </location>
</feature>
<evidence type="ECO:0000256" key="9">
    <source>
        <dbReference type="SAM" id="MobiDB-lite"/>
    </source>
</evidence>
<dbReference type="Pfam" id="PF10531">
    <property type="entry name" value="SLBB"/>
    <property type="match status" value="1"/>
</dbReference>
<comment type="function">
    <text evidence="8">Part of a membrane-bound complex that couples electron transfer with translocation of ions across the membrane.</text>
</comment>
<keyword evidence="8" id="KW-1003">Cell membrane</keyword>
<keyword evidence="4 8" id="KW-0677">Repeat</keyword>
<keyword evidence="8" id="KW-0997">Cell inner membrane</keyword>
<organism evidence="11 12">
    <name type="scientific">Pseudomonas fluvialis</name>
    <dbReference type="NCBI Taxonomy" id="1793966"/>
    <lineage>
        <taxon>Bacteria</taxon>
        <taxon>Pseudomonadati</taxon>
        <taxon>Pseudomonadota</taxon>
        <taxon>Gammaproteobacteria</taxon>
        <taxon>Pseudomonadales</taxon>
        <taxon>Pseudomonadaceae</taxon>
        <taxon>Pseudomonas</taxon>
    </lineage>
</organism>
<keyword evidence="8" id="KW-1278">Translocase</keyword>
<feature type="region of interest" description="Disordered" evidence="9">
    <location>
        <begin position="619"/>
        <end position="639"/>
    </location>
</feature>
<dbReference type="PROSITE" id="PS51379">
    <property type="entry name" value="4FE4S_FER_2"/>
    <property type="match status" value="2"/>
</dbReference>
<feature type="binding site" evidence="8">
    <location>
        <position position="382"/>
    </location>
    <ligand>
        <name>[4Fe-4S] cluster</name>
        <dbReference type="ChEBI" id="CHEBI:49883"/>
        <label>2</label>
    </ligand>
</feature>
<evidence type="ECO:0000256" key="6">
    <source>
        <dbReference type="ARBA" id="ARBA00023004"/>
    </source>
</evidence>
<dbReference type="SUPFAM" id="SSF142019">
    <property type="entry name" value="Nqo1 FMN-binding domain-like"/>
    <property type="match status" value="1"/>
</dbReference>
<dbReference type="SUPFAM" id="SSF46548">
    <property type="entry name" value="alpha-helical ferredoxin"/>
    <property type="match status" value="1"/>
</dbReference>
<feature type="compositionally biased region" description="Low complexity" evidence="9">
    <location>
        <begin position="867"/>
        <end position="880"/>
    </location>
</feature>
<dbReference type="Pfam" id="PF01512">
    <property type="entry name" value="Complex1_51K"/>
    <property type="match status" value="1"/>
</dbReference>
<evidence type="ECO:0000256" key="8">
    <source>
        <dbReference type="HAMAP-Rule" id="MF_00461"/>
    </source>
</evidence>
<dbReference type="HAMAP" id="MF_00461">
    <property type="entry name" value="RsxC_RnfC"/>
    <property type="match status" value="1"/>
</dbReference>
<protein>
    <recommendedName>
        <fullName evidence="8">Ion-translocating oxidoreductase complex subunit C</fullName>
        <ecNumber evidence="8">7.-.-.-</ecNumber>
    </recommendedName>
    <alternativeName>
        <fullName evidence="8">Rnf electron transport complex subunit C</fullName>
    </alternativeName>
</protein>
<feature type="compositionally biased region" description="Low complexity" evidence="9">
    <location>
        <begin position="685"/>
        <end position="695"/>
    </location>
</feature>
<feature type="binding site" evidence="8">
    <location>
        <position position="375"/>
    </location>
    <ligand>
        <name>[4Fe-4S] cluster</name>
        <dbReference type="ChEBI" id="CHEBI:49883"/>
        <label>1</label>
    </ligand>
</feature>
<evidence type="ECO:0000259" key="10">
    <source>
        <dbReference type="PROSITE" id="PS51379"/>
    </source>
</evidence>
<evidence type="ECO:0000256" key="2">
    <source>
        <dbReference type="ARBA" id="ARBA00022485"/>
    </source>
</evidence>
<dbReference type="Gene3D" id="3.30.70.20">
    <property type="match status" value="1"/>
</dbReference>
<feature type="domain" description="4Fe-4S ferredoxin-type" evidence="10">
    <location>
        <begin position="402"/>
        <end position="431"/>
    </location>
</feature>
<feature type="binding site" evidence="8">
    <location>
        <position position="417"/>
    </location>
    <ligand>
        <name>[4Fe-4S] cluster</name>
        <dbReference type="ChEBI" id="CHEBI:49883"/>
        <label>2</label>
    </ligand>
</feature>
<keyword evidence="3 8" id="KW-0479">Metal-binding</keyword>
<evidence type="ECO:0000256" key="5">
    <source>
        <dbReference type="ARBA" id="ARBA00022982"/>
    </source>
</evidence>
<dbReference type="EC" id="7.-.-.-" evidence="8"/>
<evidence type="ECO:0000313" key="11">
    <source>
        <dbReference type="EMBL" id="GGH92543.1"/>
    </source>
</evidence>
<dbReference type="RefSeq" id="WP_188390272.1">
    <property type="nucleotide sequence ID" value="NZ_BMDE01000004.1"/>
</dbReference>
<sequence>MNAELRIWDIPGGIHPPEQKALSNRTPIIAAPLPARLIVPLTQHIGAPAEPCVQVGEQVLKGQLIAAANGLISAAVHAPSSGTVSFIGEQPYPHVSGFSAPAIVIDTDGQDTWCELEPCADYRHLSASELLEKIRQAGISGLGGAGFPSAAKLTARPSQKIHTLIINGTECEPYITADDVLMRERASELVSGIDILVQLIQPNQVLIGVEDNKPEAIAALRQALQQRSYTLKVFPTKYPSGGEKQLIQILTGKEVPSGGLPADIGMLCQNVGTCVAIHDAVVLGKPLISRVTTLTGEALTRPGNVQALIGTPVGELLAFAGLAEQRLDRLIMGGPMMGFSLPSLDVPLIKTSNCLLAVTREELPPAPPALPCIRCGECADACPASLLPQQLHFFALGQQHEQLKAHNLFDCIECGACAYVCPSSIPLVQYYRAAKAEIRELEQKQLKAEHSKQRFEQRQERLRRAEEQKEAERQARAERAAKAKAAQAASPAPAAETTPADEQLKRLKIAASMAQVALKKAEKQLAIHDTAELQNQVSELRAAAQAAEQALQAAQASTPSTPPAAAPADQDEALKKAKIEAAMLKAQLRKLEKLDNPSSEQQAEIIQLQQQLASAEQALQAAQASAPSTPPAAAPAGQDEALKKAKIEAAMLKAQLRKLEKLDSPSSEQQAEIAQLQQQLASAEQALQAAQASTPSTPPAAAPGQDEALKKAKIEAAMLKAQLRKLEKLDSPSSEQQAEIAQLQQQLASAEQALQAAQASIPPATTSAAQDDALKKAKIELALKRAELKKAQKAGADQAQLDSLQDALNAAEQALHDVEAQRGEPTARQRVMPSGVDDAYKACKTELAFARADLRKLERDPASSEDALAQARQRLASAEQRLAELPQH</sequence>
<dbReference type="InterPro" id="IPR017896">
    <property type="entry name" value="4Fe4S_Fe-S-bd"/>
</dbReference>
<feature type="region of interest" description="Disordered" evidence="9">
    <location>
        <begin position="685"/>
        <end position="706"/>
    </location>
</feature>
<feature type="compositionally biased region" description="Basic and acidic residues" evidence="9">
    <location>
        <begin position="448"/>
        <end position="481"/>
    </location>
</feature>
<dbReference type="InterPro" id="IPR010208">
    <property type="entry name" value="Ion_transpt_RnfC/RsxC"/>
</dbReference>
<feature type="binding site" evidence="8">
    <location>
        <position position="421"/>
    </location>
    <ligand>
        <name>[4Fe-4S] cluster</name>
        <dbReference type="ChEBI" id="CHEBI:49883"/>
        <label>1</label>
    </ligand>
</feature>
<dbReference type="Proteomes" id="UP000655550">
    <property type="component" value="Unassembled WGS sequence"/>
</dbReference>
<feature type="binding site" evidence="8">
    <location>
        <position position="378"/>
    </location>
    <ligand>
        <name>[4Fe-4S] cluster</name>
        <dbReference type="ChEBI" id="CHEBI:49883"/>
        <label>1</label>
    </ligand>
</feature>
<keyword evidence="8" id="KW-0472">Membrane</keyword>
<dbReference type="PANTHER" id="PTHR43034:SF2">
    <property type="entry name" value="ION-TRANSLOCATING OXIDOREDUCTASE COMPLEX SUBUNIT C"/>
    <property type="match status" value="1"/>
</dbReference>
<feature type="compositionally biased region" description="Low complexity" evidence="9">
    <location>
        <begin position="483"/>
        <end position="496"/>
    </location>
</feature>
<keyword evidence="6 8" id="KW-0408">Iron</keyword>
<keyword evidence="2 8" id="KW-0004">4Fe-4S</keyword>
<feature type="region of interest" description="Disordered" evidence="9">
    <location>
        <begin position="551"/>
        <end position="571"/>
    </location>
</feature>
<evidence type="ECO:0000256" key="7">
    <source>
        <dbReference type="ARBA" id="ARBA00023014"/>
    </source>
</evidence>
<dbReference type="InterPro" id="IPR037225">
    <property type="entry name" value="Nuo51_FMN-bd_sf"/>
</dbReference>
<keyword evidence="1 8" id="KW-0813">Transport</keyword>
<dbReference type="InterPro" id="IPR017900">
    <property type="entry name" value="4Fe4S_Fe_S_CS"/>
</dbReference>
<comment type="similarity">
    <text evidence="8">Belongs to the 4Fe4S bacterial-type ferredoxin family. RnfC subfamily.</text>
</comment>
<evidence type="ECO:0000256" key="1">
    <source>
        <dbReference type="ARBA" id="ARBA00022448"/>
    </source>
</evidence>
<feature type="region of interest" description="Disordered" evidence="9">
    <location>
        <begin position="856"/>
        <end position="888"/>
    </location>
</feature>
<dbReference type="NCBIfam" id="NF003454">
    <property type="entry name" value="PRK05035.1"/>
    <property type="match status" value="1"/>
</dbReference>
<keyword evidence="12" id="KW-1185">Reference proteome</keyword>
<evidence type="ECO:0000256" key="3">
    <source>
        <dbReference type="ARBA" id="ARBA00022723"/>
    </source>
</evidence>
<dbReference type="NCBIfam" id="TIGR01945">
    <property type="entry name" value="rnfC"/>
    <property type="match status" value="1"/>
</dbReference>
<keyword evidence="5 8" id="KW-0249">Electron transport</keyword>
<keyword evidence="7 8" id="KW-0411">Iron-sulfur</keyword>
<dbReference type="Pfam" id="PF13375">
    <property type="entry name" value="RnfC_N"/>
    <property type="match status" value="1"/>
</dbReference>
<dbReference type="PROSITE" id="PS00198">
    <property type="entry name" value="4FE4S_FER_1"/>
    <property type="match status" value="1"/>
</dbReference>
<comment type="subunit">
    <text evidence="8">The complex is composed of six subunits: RnfA, RnfB, RnfC, RnfD, RnfE and RnfG.</text>
</comment>
<feature type="binding site" evidence="8">
    <location>
        <position position="411"/>
    </location>
    <ligand>
        <name>[4Fe-4S] cluster</name>
        <dbReference type="ChEBI" id="CHEBI:49883"/>
        <label>2</label>
    </ligand>
</feature>
<feature type="binding site" evidence="8">
    <location>
        <position position="414"/>
    </location>
    <ligand>
        <name>[4Fe-4S] cluster</name>
        <dbReference type="ChEBI" id="CHEBI:49883"/>
        <label>2</label>
    </ligand>
</feature>
<dbReference type="Pfam" id="PF12838">
    <property type="entry name" value="Fer4_7"/>
    <property type="match status" value="1"/>
</dbReference>
<comment type="cofactor">
    <cofactor evidence="8">
        <name>[4Fe-4S] cluster</name>
        <dbReference type="ChEBI" id="CHEBI:49883"/>
    </cofactor>
    <text evidence="8">Binds 2 [4Fe-4S] clusters per subunit.</text>
</comment>
<dbReference type="Gene3D" id="3.40.50.11540">
    <property type="entry name" value="NADH-ubiquinone oxidoreductase 51kDa subunit"/>
    <property type="match status" value="1"/>
</dbReference>
<dbReference type="PANTHER" id="PTHR43034">
    <property type="entry name" value="ION-TRANSLOCATING OXIDOREDUCTASE COMPLEX SUBUNIT C"/>
    <property type="match status" value="1"/>
</dbReference>
<accession>A0ABQ2AJY5</accession>
<proteinExistence type="inferred from homology"/>
<evidence type="ECO:0000256" key="4">
    <source>
        <dbReference type="ARBA" id="ARBA00022737"/>
    </source>
</evidence>
<gene>
    <name evidence="8" type="primary">rnfC</name>
    <name evidence="11" type="ORF">GCM10007363_15060</name>
</gene>
<dbReference type="InterPro" id="IPR026902">
    <property type="entry name" value="RnfC_N"/>
</dbReference>
<feature type="region of interest" description="Disordered" evidence="9">
    <location>
        <begin position="448"/>
        <end position="500"/>
    </location>
</feature>
<evidence type="ECO:0000313" key="12">
    <source>
        <dbReference type="Proteomes" id="UP000655550"/>
    </source>
</evidence>
<reference evidence="12" key="1">
    <citation type="journal article" date="2019" name="Int. J. Syst. Evol. Microbiol.">
        <title>The Global Catalogue of Microorganisms (GCM) 10K type strain sequencing project: providing services to taxonomists for standard genome sequencing and annotation.</title>
        <authorList>
            <consortium name="The Broad Institute Genomics Platform"/>
            <consortium name="The Broad Institute Genome Sequencing Center for Infectious Disease"/>
            <person name="Wu L."/>
            <person name="Ma J."/>
        </authorList>
    </citation>
    <scope>NUCLEOTIDE SEQUENCE [LARGE SCALE GENOMIC DNA]</scope>
    <source>
        <strain evidence="12">CCM 8778</strain>
    </source>
</reference>